<accession>A0A1L9S677</accession>
<evidence type="ECO:0000313" key="2">
    <source>
        <dbReference type="EMBL" id="OJJ42635.1"/>
    </source>
</evidence>
<dbReference type="RefSeq" id="XP_022577145.1">
    <property type="nucleotide sequence ID" value="XM_022727590.1"/>
</dbReference>
<dbReference type="SUPFAM" id="SSF51197">
    <property type="entry name" value="Clavaminate synthase-like"/>
    <property type="match status" value="1"/>
</dbReference>
<gene>
    <name evidence="2" type="ORF">ASPZODRAFT_20401</name>
</gene>
<sequence length="83" mass="9649">MAILSLDYRQFTSGSKAEREEFAHTLLAGFMKDGFAKLHSHTFNEQEVKEMFLWSHKFFDLPMEAKNKIPNDPGPRPMRGYTP</sequence>
<dbReference type="Gene3D" id="2.60.120.330">
    <property type="entry name" value="B-lactam Antibiotic, Isopenicillin N Synthase, Chain"/>
    <property type="match status" value="1"/>
</dbReference>
<dbReference type="Pfam" id="PF14226">
    <property type="entry name" value="DIOX_N"/>
    <property type="match status" value="1"/>
</dbReference>
<reference evidence="3" key="1">
    <citation type="journal article" date="2017" name="Genome Biol.">
        <title>Comparative genomics reveals high biological diversity and specific adaptations in the industrially and medically important fungal genus Aspergillus.</title>
        <authorList>
            <person name="de Vries R.P."/>
            <person name="Riley R."/>
            <person name="Wiebenga A."/>
            <person name="Aguilar-Osorio G."/>
            <person name="Amillis S."/>
            <person name="Uchima C.A."/>
            <person name="Anderluh G."/>
            <person name="Asadollahi M."/>
            <person name="Askin M."/>
            <person name="Barry K."/>
            <person name="Battaglia E."/>
            <person name="Bayram O."/>
            <person name="Benocci T."/>
            <person name="Braus-Stromeyer S.A."/>
            <person name="Caldana C."/>
            <person name="Canovas D."/>
            <person name="Cerqueira G.C."/>
            <person name="Chen F."/>
            <person name="Chen W."/>
            <person name="Choi C."/>
            <person name="Clum A."/>
            <person name="Dos Santos R.A."/>
            <person name="Damasio A.R."/>
            <person name="Diallinas G."/>
            <person name="Emri T."/>
            <person name="Fekete E."/>
            <person name="Flipphi M."/>
            <person name="Freyberg S."/>
            <person name="Gallo A."/>
            <person name="Gournas C."/>
            <person name="Habgood R."/>
            <person name="Hainaut M."/>
            <person name="Harispe M.L."/>
            <person name="Henrissat B."/>
            <person name="Hilden K.S."/>
            <person name="Hope R."/>
            <person name="Hossain A."/>
            <person name="Karabika E."/>
            <person name="Karaffa L."/>
            <person name="Karanyi Z."/>
            <person name="Krasevec N."/>
            <person name="Kuo A."/>
            <person name="Kusch H."/>
            <person name="LaButti K."/>
            <person name="Lagendijk E.L."/>
            <person name="Lapidus A."/>
            <person name="Levasseur A."/>
            <person name="Lindquist E."/>
            <person name="Lipzen A."/>
            <person name="Logrieco A.F."/>
            <person name="MacCabe A."/>
            <person name="Maekelae M.R."/>
            <person name="Malavazi I."/>
            <person name="Melin P."/>
            <person name="Meyer V."/>
            <person name="Mielnichuk N."/>
            <person name="Miskei M."/>
            <person name="Molnar A.P."/>
            <person name="Mule G."/>
            <person name="Ngan C.Y."/>
            <person name="Orejas M."/>
            <person name="Orosz E."/>
            <person name="Ouedraogo J.P."/>
            <person name="Overkamp K.M."/>
            <person name="Park H.-S."/>
            <person name="Perrone G."/>
            <person name="Piumi F."/>
            <person name="Punt P.J."/>
            <person name="Ram A.F."/>
            <person name="Ramon A."/>
            <person name="Rauscher S."/>
            <person name="Record E."/>
            <person name="Riano-Pachon D.M."/>
            <person name="Robert V."/>
            <person name="Roehrig J."/>
            <person name="Ruller R."/>
            <person name="Salamov A."/>
            <person name="Salih N.S."/>
            <person name="Samson R.A."/>
            <person name="Sandor E."/>
            <person name="Sanguinetti M."/>
            <person name="Schuetze T."/>
            <person name="Sepcic K."/>
            <person name="Shelest E."/>
            <person name="Sherlock G."/>
            <person name="Sophianopoulou V."/>
            <person name="Squina F.M."/>
            <person name="Sun H."/>
            <person name="Susca A."/>
            <person name="Todd R.B."/>
            <person name="Tsang A."/>
            <person name="Unkles S.E."/>
            <person name="van de Wiele N."/>
            <person name="van Rossen-Uffink D."/>
            <person name="Oliveira J.V."/>
            <person name="Vesth T.C."/>
            <person name="Visser J."/>
            <person name="Yu J.-H."/>
            <person name="Zhou M."/>
            <person name="Andersen M.R."/>
            <person name="Archer D.B."/>
            <person name="Baker S.E."/>
            <person name="Benoit I."/>
            <person name="Brakhage A.A."/>
            <person name="Braus G.H."/>
            <person name="Fischer R."/>
            <person name="Frisvad J.C."/>
            <person name="Goldman G.H."/>
            <person name="Houbraken J."/>
            <person name="Oakley B."/>
            <person name="Pocsi I."/>
            <person name="Scazzocchio C."/>
            <person name="Seiboth B."/>
            <person name="vanKuyk P.A."/>
            <person name="Wortman J."/>
            <person name="Dyer P.S."/>
            <person name="Grigoriev I.V."/>
        </authorList>
    </citation>
    <scope>NUCLEOTIDE SEQUENCE [LARGE SCALE GENOMIC DNA]</scope>
    <source>
        <strain evidence="3">CBS 506.65</strain>
    </source>
</reference>
<dbReference type="VEuPathDB" id="FungiDB:ASPZODRAFT_20401"/>
<dbReference type="InterPro" id="IPR027443">
    <property type="entry name" value="IPNS-like_sf"/>
</dbReference>
<evidence type="ECO:0000259" key="1">
    <source>
        <dbReference type="Pfam" id="PF14226"/>
    </source>
</evidence>
<feature type="domain" description="Non-haem dioxygenase N-terminal" evidence="1">
    <location>
        <begin position="7"/>
        <end position="82"/>
    </location>
</feature>
<protein>
    <recommendedName>
        <fullName evidence="1">Non-haem dioxygenase N-terminal domain-containing protein</fullName>
    </recommendedName>
</protein>
<evidence type="ECO:0000313" key="3">
    <source>
        <dbReference type="Proteomes" id="UP000184188"/>
    </source>
</evidence>
<proteinExistence type="predicted"/>
<dbReference type="AlphaFoldDB" id="A0A1L9S677"/>
<dbReference type="EMBL" id="KV878358">
    <property type="protein sequence ID" value="OJJ42635.1"/>
    <property type="molecule type" value="Genomic_DNA"/>
</dbReference>
<keyword evidence="3" id="KW-1185">Reference proteome</keyword>
<organism evidence="2 3">
    <name type="scientific">Penicilliopsis zonata CBS 506.65</name>
    <dbReference type="NCBI Taxonomy" id="1073090"/>
    <lineage>
        <taxon>Eukaryota</taxon>
        <taxon>Fungi</taxon>
        <taxon>Dikarya</taxon>
        <taxon>Ascomycota</taxon>
        <taxon>Pezizomycotina</taxon>
        <taxon>Eurotiomycetes</taxon>
        <taxon>Eurotiomycetidae</taxon>
        <taxon>Eurotiales</taxon>
        <taxon>Aspergillaceae</taxon>
        <taxon>Penicilliopsis</taxon>
    </lineage>
</organism>
<name>A0A1L9S677_9EURO</name>
<dbReference type="InterPro" id="IPR026992">
    <property type="entry name" value="DIOX_N"/>
</dbReference>
<dbReference type="Proteomes" id="UP000184188">
    <property type="component" value="Unassembled WGS sequence"/>
</dbReference>
<dbReference type="GeneID" id="34614054"/>
<dbReference type="STRING" id="1073090.A0A1L9S677"/>
<dbReference type="OrthoDB" id="288590at2759"/>